<dbReference type="GO" id="GO:0045296">
    <property type="term" value="F:cadherin binding"/>
    <property type="evidence" value="ECO:0007669"/>
    <property type="project" value="TreeGrafter"/>
</dbReference>
<evidence type="ECO:0000256" key="4">
    <source>
        <dbReference type="ARBA" id="ARBA00023136"/>
    </source>
</evidence>
<comment type="caution">
    <text evidence="8">The sequence shown here is derived from an EMBL/GenBank/DDBJ whole genome shotgun (WGS) entry which is preliminary data.</text>
</comment>
<dbReference type="SUPFAM" id="SSF49313">
    <property type="entry name" value="Cadherin-like"/>
    <property type="match status" value="1"/>
</dbReference>
<keyword evidence="9" id="KW-1185">Reference proteome</keyword>
<dbReference type="PROSITE" id="PS50268">
    <property type="entry name" value="CADHERIN_2"/>
    <property type="match status" value="1"/>
</dbReference>
<organism evidence="8 9">
    <name type="scientific">Marmota monax</name>
    <name type="common">Woodchuck</name>
    <dbReference type="NCBI Taxonomy" id="9995"/>
    <lineage>
        <taxon>Eukaryota</taxon>
        <taxon>Metazoa</taxon>
        <taxon>Chordata</taxon>
        <taxon>Craniata</taxon>
        <taxon>Vertebrata</taxon>
        <taxon>Euteleostomi</taxon>
        <taxon>Mammalia</taxon>
        <taxon>Eutheria</taxon>
        <taxon>Euarchontoglires</taxon>
        <taxon>Glires</taxon>
        <taxon>Rodentia</taxon>
        <taxon>Sciuromorpha</taxon>
        <taxon>Sciuridae</taxon>
        <taxon>Xerinae</taxon>
        <taxon>Marmotini</taxon>
        <taxon>Marmota</taxon>
    </lineage>
</organism>
<comment type="subcellular location">
    <subcellularLocation>
        <location evidence="1">Membrane</location>
    </subcellularLocation>
</comment>
<keyword evidence="4" id="KW-0472">Membrane</keyword>
<gene>
    <name evidence="8" type="ORF">MONAX_5E030405</name>
</gene>
<keyword evidence="3 5" id="KW-0106">Calcium</keyword>
<dbReference type="GO" id="GO:0007043">
    <property type="term" value="P:cell-cell junction assembly"/>
    <property type="evidence" value="ECO:0007669"/>
    <property type="project" value="TreeGrafter"/>
</dbReference>
<evidence type="ECO:0000256" key="1">
    <source>
        <dbReference type="ARBA" id="ARBA00004370"/>
    </source>
</evidence>
<evidence type="ECO:0000256" key="5">
    <source>
        <dbReference type="PROSITE-ProRule" id="PRU00043"/>
    </source>
</evidence>
<dbReference type="GO" id="GO:0000902">
    <property type="term" value="P:cell morphogenesis"/>
    <property type="evidence" value="ECO:0007669"/>
    <property type="project" value="TreeGrafter"/>
</dbReference>
<dbReference type="GO" id="GO:0007156">
    <property type="term" value="P:homophilic cell adhesion via plasma membrane adhesion molecules"/>
    <property type="evidence" value="ECO:0007669"/>
    <property type="project" value="InterPro"/>
</dbReference>
<dbReference type="InterPro" id="IPR020894">
    <property type="entry name" value="Cadherin_CS"/>
</dbReference>
<evidence type="ECO:0000259" key="7">
    <source>
        <dbReference type="PROSITE" id="PS50268"/>
    </source>
</evidence>
<protein>
    <recommendedName>
        <fullName evidence="7">Cadherin domain-containing protein</fullName>
    </recommendedName>
</protein>
<dbReference type="PANTHER" id="PTHR24027">
    <property type="entry name" value="CADHERIN-23"/>
    <property type="match status" value="1"/>
</dbReference>
<dbReference type="EMBL" id="CABDUW010000165">
    <property type="protein sequence ID" value="VTJ61141.1"/>
    <property type="molecule type" value="Genomic_DNA"/>
</dbReference>
<dbReference type="GO" id="GO:0016342">
    <property type="term" value="C:catenin complex"/>
    <property type="evidence" value="ECO:0007669"/>
    <property type="project" value="TreeGrafter"/>
</dbReference>
<accession>A0A5E4AWK6</accession>
<dbReference type="AlphaFoldDB" id="A0A5E4AWK6"/>
<evidence type="ECO:0000256" key="6">
    <source>
        <dbReference type="SAM" id="MobiDB-lite"/>
    </source>
</evidence>
<dbReference type="InterPro" id="IPR015919">
    <property type="entry name" value="Cadherin-like_sf"/>
</dbReference>
<dbReference type="GO" id="GO:0016477">
    <property type="term" value="P:cell migration"/>
    <property type="evidence" value="ECO:0007669"/>
    <property type="project" value="TreeGrafter"/>
</dbReference>
<feature type="domain" description="Cadherin" evidence="7">
    <location>
        <begin position="298"/>
        <end position="438"/>
    </location>
</feature>
<dbReference type="CDD" id="cd11304">
    <property type="entry name" value="Cadherin_repeat"/>
    <property type="match status" value="1"/>
</dbReference>
<dbReference type="GO" id="GO:0005912">
    <property type="term" value="C:adherens junction"/>
    <property type="evidence" value="ECO:0007669"/>
    <property type="project" value="TreeGrafter"/>
</dbReference>
<dbReference type="InterPro" id="IPR002126">
    <property type="entry name" value="Cadherin-like_dom"/>
</dbReference>
<feature type="region of interest" description="Disordered" evidence="6">
    <location>
        <begin position="42"/>
        <end position="66"/>
    </location>
</feature>
<sequence length="557" mass="59654">MCATTMQVICKTDLPPQENTMLEAHLECKRGDTVASFSLARPQEQMWAPPQAAPEPPLPTSTSHQGLGHQLPLSGTFLLIPVLSCPWSIHPLSGWEVSGEPSRPSPARHSTALPHLPAPLESKPHELLWWARLGVWPWPGAPVPSPAQVCRETFPLWWTPSTLLCCGGSPPPTSHAPDALLLGNTSWKTTGAAPPQLHCEQPLPCARPHHRSPPQYLSRLLATSGHLGNLPLWSVSAARMGAPGLSLVPCDGPCRAGSPSPSNRPAEGQVGEWTTTRVTQLRVFVVVLDVNDNAPEFPFTTKEQDVQEDTKVNSTVIPEAELQATDRDKDSTLFYTLQEVSPGAGSFFSLLGVNRPALRLDRALDFYKWQNMTFRLLVRVSGSPSCVLDAQAGPVGGPLPDTAELLQDTREEHREPSHTATATLVLKVLPADLRPPWFLPCSYSDGAVCIQAQYQGAIPTGHTLVMGAPQAGMGLSAEWGLGGSGREQAGAWALKGRWADFSHHLGIAVNEPLLPNHPPSLGQRGQPCPVRSARGGAEGPGGPPEGQLSKAPPQGQA</sequence>
<evidence type="ECO:0000256" key="2">
    <source>
        <dbReference type="ARBA" id="ARBA00022737"/>
    </source>
</evidence>
<dbReference type="GO" id="GO:0016339">
    <property type="term" value="P:calcium-dependent cell-cell adhesion via plasma membrane cell adhesion molecules"/>
    <property type="evidence" value="ECO:0007669"/>
    <property type="project" value="TreeGrafter"/>
</dbReference>
<dbReference type="PANTHER" id="PTHR24027:SF414">
    <property type="entry name" value="CADHERIN-RELATED FAMILY MEMBER 5 ISOFORM X1"/>
    <property type="match status" value="1"/>
</dbReference>
<dbReference type="GO" id="GO:0008013">
    <property type="term" value="F:beta-catenin binding"/>
    <property type="evidence" value="ECO:0007669"/>
    <property type="project" value="TreeGrafter"/>
</dbReference>
<dbReference type="PROSITE" id="PS00232">
    <property type="entry name" value="CADHERIN_1"/>
    <property type="match status" value="1"/>
</dbReference>
<reference evidence="8" key="1">
    <citation type="submission" date="2019-04" db="EMBL/GenBank/DDBJ databases">
        <authorList>
            <person name="Alioto T."/>
            <person name="Alioto T."/>
        </authorList>
    </citation>
    <scope>NUCLEOTIDE SEQUENCE [LARGE SCALE GENOMIC DNA]</scope>
</reference>
<dbReference type="Gene3D" id="2.60.40.60">
    <property type="entry name" value="Cadherins"/>
    <property type="match status" value="1"/>
</dbReference>
<dbReference type="InterPro" id="IPR039808">
    <property type="entry name" value="Cadherin"/>
</dbReference>
<evidence type="ECO:0000313" key="9">
    <source>
        <dbReference type="Proteomes" id="UP000335636"/>
    </source>
</evidence>
<proteinExistence type="predicted"/>
<keyword evidence="2" id="KW-0677">Repeat</keyword>
<dbReference type="Proteomes" id="UP000335636">
    <property type="component" value="Unassembled WGS sequence"/>
</dbReference>
<evidence type="ECO:0000313" key="8">
    <source>
        <dbReference type="EMBL" id="VTJ61141.1"/>
    </source>
</evidence>
<dbReference type="GO" id="GO:0005509">
    <property type="term" value="F:calcium ion binding"/>
    <property type="evidence" value="ECO:0007669"/>
    <property type="project" value="UniProtKB-UniRule"/>
</dbReference>
<feature type="region of interest" description="Disordered" evidence="6">
    <location>
        <begin position="515"/>
        <end position="557"/>
    </location>
</feature>
<evidence type="ECO:0000256" key="3">
    <source>
        <dbReference type="ARBA" id="ARBA00022837"/>
    </source>
</evidence>
<dbReference type="GO" id="GO:0044331">
    <property type="term" value="P:cell-cell adhesion mediated by cadherin"/>
    <property type="evidence" value="ECO:0007669"/>
    <property type="project" value="TreeGrafter"/>
</dbReference>
<name>A0A5E4AWK6_MARMO</name>
<dbReference type="GO" id="GO:0034332">
    <property type="term" value="P:adherens junction organization"/>
    <property type="evidence" value="ECO:0007669"/>
    <property type="project" value="TreeGrafter"/>
</dbReference>